<protein>
    <submittedName>
        <fullName evidence="1">Uncharacterized protein</fullName>
    </submittedName>
</protein>
<keyword evidence="2" id="KW-1185">Reference proteome</keyword>
<feature type="non-terminal residue" evidence="1">
    <location>
        <position position="1"/>
    </location>
</feature>
<name>A0A8X6MXM5_NEPPI</name>
<dbReference type="Proteomes" id="UP000887013">
    <property type="component" value="Unassembled WGS sequence"/>
</dbReference>
<sequence>MNREKHFSPPNPSRFNFCSGNHRLTGSIGVDKHTGQPKTSRSNIGIKAVRESVGESPGTSTKEYNILVDNIQKDVILNAEDDRRKNELLQGELTSKLVNGQAKFVNISFIQTGKSFKLSVSSSGPSEIVPWLSNPISVIERKLFLRPSGRRLPISPRENDTLSPAAGVIIYDVLNNAPADRKYLSKYTWEGSIGLLYDDVYPGKILGSTIQMVENRSNEILFNDIVLSSWGYSYVLKINIRAKETNYWNLTCLI</sequence>
<dbReference type="AlphaFoldDB" id="A0A8X6MXM5"/>
<accession>A0A8X6MXM5</accession>
<comment type="caution">
    <text evidence="1">The sequence shown here is derived from an EMBL/GenBank/DDBJ whole genome shotgun (WGS) entry which is preliminary data.</text>
</comment>
<proteinExistence type="predicted"/>
<reference evidence="1" key="1">
    <citation type="submission" date="2020-08" db="EMBL/GenBank/DDBJ databases">
        <title>Multicomponent nature underlies the extraordinary mechanical properties of spider dragline silk.</title>
        <authorList>
            <person name="Kono N."/>
            <person name="Nakamura H."/>
            <person name="Mori M."/>
            <person name="Yoshida Y."/>
            <person name="Ohtoshi R."/>
            <person name="Malay A.D."/>
            <person name="Moran D.A.P."/>
            <person name="Tomita M."/>
            <person name="Numata K."/>
            <person name="Arakawa K."/>
        </authorList>
    </citation>
    <scope>NUCLEOTIDE SEQUENCE</scope>
</reference>
<evidence type="ECO:0000313" key="2">
    <source>
        <dbReference type="Proteomes" id="UP000887013"/>
    </source>
</evidence>
<dbReference type="EMBL" id="BMAW01051860">
    <property type="protein sequence ID" value="GFS82831.1"/>
    <property type="molecule type" value="Genomic_DNA"/>
</dbReference>
<gene>
    <name evidence="1" type="primary">NCL1_44298</name>
    <name evidence="1" type="ORF">NPIL_620951</name>
</gene>
<evidence type="ECO:0000313" key="1">
    <source>
        <dbReference type="EMBL" id="GFS82831.1"/>
    </source>
</evidence>
<dbReference type="OrthoDB" id="6437027at2759"/>
<organism evidence="1 2">
    <name type="scientific">Nephila pilipes</name>
    <name type="common">Giant wood spider</name>
    <name type="synonym">Nephila maculata</name>
    <dbReference type="NCBI Taxonomy" id="299642"/>
    <lineage>
        <taxon>Eukaryota</taxon>
        <taxon>Metazoa</taxon>
        <taxon>Ecdysozoa</taxon>
        <taxon>Arthropoda</taxon>
        <taxon>Chelicerata</taxon>
        <taxon>Arachnida</taxon>
        <taxon>Araneae</taxon>
        <taxon>Araneomorphae</taxon>
        <taxon>Entelegynae</taxon>
        <taxon>Araneoidea</taxon>
        <taxon>Nephilidae</taxon>
        <taxon>Nephila</taxon>
    </lineage>
</organism>